<evidence type="ECO:0000313" key="5">
    <source>
        <dbReference type="Proteomes" id="UP001154282"/>
    </source>
</evidence>
<dbReference type="GO" id="GO:0006364">
    <property type="term" value="P:rRNA processing"/>
    <property type="evidence" value="ECO:0007669"/>
    <property type="project" value="UniProtKB-KW"/>
</dbReference>
<evidence type="ECO:0000256" key="1">
    <source>
        <dbReference type="ARBA" id="ARBA00006524"/>
    </source>
</evidence>
<reference evidence="4" key="1">
    <citation type="submission" date="2022-08" db="EMBL/GenBank/DDBJ databases">
        <authorList>
            <person name="Gutierrez-Valencia J."/>
        </authorList>
    </citation>
    <scope>NUCLEOTIDE SEQUENCE</scope>
</reference>
<sequence length="205" mass="22674">MNGGGDAQNGPAKQLTAESLPVFNEGVYLILSRWSGIQLAIEEEWAGRRSRQLADQLASDIVSWFTQPKEPLYIDDLEDFLDEGMIALNCEIEDGSVEEVAEKLMILHEECLEADYSSVEKLRRAGPAAGTHQHIRQAVNDDDDDSSEDESDNEGDVMPGIKSNMAVDSPAPQPRASLENRPNEGQMEDDGWTVVSSNRNKGRRN</sequence>
<evidence type="ECO:0000256" key="2">
    <source>
        <dbReference type="ARBA" id="ARBA00022552"/>
    </source>
</evidence>
<keyword evidence="5" id="KW-1185">Reference proteome</keyword>
<gene>
    <name evidence="4" type="ORF">LITE_LOCUS21623</name>
</gene>
<accession>A0AAV0L1R1</accession>
<keyword evidence="2" id="KW-0698">rRNA processing</keyword>
<evidence type="ECO:0000313" key="4">
    <source>
        <dbReference type="EMBL" id="CAI0428393.1"/>
    </source>
</evidence>
<feature type="compositionally biased region" description="Acidic residues" evidence="3">
    <location>
        <begin position="140"/>
        <end position="155"/>
    </location>
</feature>
<proteinExistence type="inferred from homology"/>
<dbReference type="Pfam" id="PF10273">
    <property type="entry name" value="WGG"/>
    <property type="match status" value="1"/>
</dbReference>
<comment type="similarity">
    <text evidence="1">Belongs to the TSR2 family.</text>
</comment>
<dbReference type="Proteomes" id="UP001154282">
    <property type="component" value="Unassembled WGS sequence"/>
</dbReference>
<dbReference type="AlphaFoldDB" id="A0AAV0L1R1"/>
<protein>
    <recommendedName>
        <fullName evidence="6">Pre-rRNA-processing protein TSR2 homolog</fullName>
    </recommendedName>
</protein>
<comment type="caution">
    <text evidence="4">The sequence shown here is derived from an EMBL/GenBank/DDBJ whole genome shotgun (WGS) entry which is preliminary data.</text>
</comment>
<evidence type="ECO:0008006" key="6">
    <source>
        <dbReference type="Google" id="ProtNLM"/>
    </source>
</evidence>
<dbReference type="InterPro" id="IPR019398">
    <property type="entry name" value="Pre-rRNA_process_TSR2"/>
</dbReference>
<dbReference type="EMBL" id="CAMGYJ010000006">
    <property type="protein sequence ID" value="CAI0428393.1"/>
    <property type="molecule type" value="Genomic_DNA"/>
</dbReference>
<dbReference type="PANTHER" id="PTHR21250">
    <property type="entry name" value="PRE-RRNA-PROCESSING PROTEIN TSR2 HOMOLOG"/>
    <property type="match status" value="1"/>
</dbReference>
<evidence type="ECO:0000256" key="3">
    <source>
        <dbReference type="SAM" id="MobiDB-lite"/>
    </source>
</evidence>
<name>A0AAV0L1R1_9ROSI</name>
<organism evidence="4 5">
    <name type="scientific">Linum tenue</name>
    <dbReference type="NCBI Taxonomy" id="586396"/>
    <lineage>
        <taxon>Eukaryota</taxon>
        <taxon>Viridiplantae</taxon>
        <taxon>Streptophyta</taxon>
        <taxon>Embryophyta</taxon>
        <taxon>Tracheophyta</taxon>
        <taxon>Spermatophyta</taxon>
        <taxon>Magnoliopsida</taxon>
        <taxon>eudicotyledons</taxon>
        <taxon>Gunneridae</taxon>
        <taxon>Pentapetalae</taxon>
        <taxon>rosids</taxon>
        <taxon>fabids</taxon>
        <taxon>Malpighiales</taxon>
        <taxon>Linaceae</taxon>
        <taxon>Linum</taxon>
    </lineage>
</organism>
<feature type="region of interest" description="Disordered" evidence="3">
    <location>
        <begin position="123"/>
        <end position="205"/>
    </location>
</feature>